<reference evidence="1" key="1">
    <citation type="submission" date="2014-09" db="EMBL/GenBank/DDBJ databases">
        <authorList>
            <person name="Magalhaes I.L.F."/>
            <person name="Oliveira U."/>
            <person name="Santos F.R."/>
            <person name="Vidigal T.H.D.A."/>
            <person name="Brescovit A.D."/>
            <person name="Santos A.J."/>
        </authorList>
    </citation>
    <scope>NUCLEOTIDE SEQUENCE</scope>
    <source>
        <tissue evidence="1">Shoot tissue taken approximately 20 cm above the soil surface</tissue>
    </source>
</reference>
<dbReference type="EMBL" id="GBRH01168339">
    <property type="protein sequence ID" value="JAE29557.1"/>
    <property type="molecule type" value="Transcribed_RNA"/>
</dbReference>
<accession>A0A0A9GYE7</accession>
<protein>
    <submittedName>
        <fullName evidence="1">Uncharacterized protein</fullName>
    </submittedName>
</protein>
<reference evidence="1" key="2">
    <citation type="journal article" date="2015" name="Data Brief">
        <title>Shoot transcriptome of the giant reed, Arundo donax.</title>
        <authorList>
            <person name="Barrero R.A."/>
            <person name="Guerrero F.D."/>
            <person name="Moolhuijzen P."/>
            <person name="Goolsby J.A."/>
            <person name="Tidwell J."/>
            <person name="Bellgard S.E."/>
            <person name="Bellgard M.I."/>
        </authorList>
    </citation>
    <scope>NUCLEOTIDE SEQUENCE</scope>
    <source>
        <tissue evidence="1">Shoot tissue taken approximately 20 cm above the soil surface</tissue>
    </source>
</reference>
<organism evidence="1">
    <name type="scientific">Arundo donax</name>
    <name type="common">Giant reed</name>
    <name type="synonym">Donax arundinaceus</name>
    <dbReference type="NCBI Taxonomy" id="35708"/>
    <lineage>
        <taxon>Eukaryota</taxon>
        <taxon>Viridiplantae</taxon>
        <taxon>Streptophyta</taxon>
        <taxon>Embryophyta</taxon>
        <taxon>Tracheophyta</taxon>
        <taxon>Spermatophyta</taxon>
        <taxon>Magnoliopsida</taxon>
        <taxon>Liliopsida</taxon>
        <taxon>Poales</taxon>
        <taxon>Poaceae</taxon>
        <taxon>PACMAD clade</taxon>
        <taxon>Arundinoideae</taxon>
        <taxon>Arundineae</taxon>
        <taxon>Arundo</taxon>
    </lineage>
</organism>
<name>A0A0A9GYE7_ARUDO</name>
<sequence>MHKHDLPCRMNVFSCWRLLN</sequence>
<evidence type="ECO:0000313" key="1">
    <source>
        <dbReference type="EMBL" id="JAE29557.1"/>
    </source>
</evidence>
<proteinExistence type="predicted"/>
<dbReference type="AlphaFoldDB" id="A0A0A9GYE7"/>